<feature type="chain" id="PRO_5040737217" evidence="5">
    <location>
        <begin position="17"/>
        <end position="389"/>
    </location>
</feature>
<dbReference type="GO" id="GO:0016020">
    <property type="term" value="C:membrane"/>
    <property type="evidence" value="ECO:0007669"/>
    <property type="project" value="UniProtKB-SubCell"/>
</dbReference>
<organism evidence="7 8">
    <name type="scientific">Sphingomonas liriopis</name>
    <dbReference type="NCBI Taxonomy" id="2949094"/>
    <lineage>
        <taxon>Bacteria</taxon>
        <taxon>Pseudomonadati</taxon>
        <taxon>Pseudomonadota</taxon>
        <taxon>Alphaproteobacteria</taxon>
        <taxon>Sphingomonadales</taxon>
        <taxon>Sphingomonadaceae</taxon>
        <taxon>Sphingomonas</taxon>
    </lineage>
</organism>
<comment type="caution">
    <text evidence="7">The sequence shown here is derived from an EMBL/GenBank/DDBJ whole genome shotgun (WGS) entry which is preliminary data.</text>
</comment>
<keyword evidence="2" id="KW-0812">Transmembrane</keyword>
<dbReference type="EMBL" id="JAMLDY010000001">
    <property type="protein sequence ID" value="MCP3733398.1"/>
    <property type="molecule type" value="Genomic_DNA"/>
</dbReference>
<dbReference type="NCBIfam" id="TIGR01352">
    <property type="entry name" value="tonB_Cterm"/>
    <property type="match status" value="1"/>
</dbReference>
<dbReference type="InterPro" id="IPR006260">
    <property type="entry name" value="TonB/TolA_C"/>
</dbReference>
<evidence type="ECO:0000313" key="8">
    <source>
        <dbReference type="Proteomes" id="UP001139486"/>
    </source>
</evidence>
<dbReference type="Pfam" id="PF03544">
    <property type="entry name" value="TonB_C"/>
    <property type="match status" value="1"/>
</dbReference>
<protein>
    <submittedName>
        <fullName evidence="7">Energy transducer TonB</fullName>
    </submittedName>
</protein>
<reference evidence="7" key="1">
    <citation type="submission" date="2022-05" db="EMBL/GenBank/DDBJ databases">
        <title>Sphingomonas sp. strain RP10 Genome sequencing and assembly.</title>
        <authorList>
            <person name="Kim I."/>
        </authorList>
    </citation>
    <scope>NUCLEOTIDE SEQUENCE</scope>
    <source>
        <strain evidence="7">RP10</strain>
    </source>
</reference>
<dbReference type="GO" id="GO:0055085">
    <property type="term" value="P:transmembrane transport"/>
    <property type="evidence" value="ECO:0007669"/>
    <property type="project" value="InterPro"/>
</dbReference>
<keyword evidence="8" id="KW-1185">Reference proteome</keyword>
<proteinExistence type="predicted"/>
<dbReference type="RefSeq" id="WP_254287394.1">
    <property type="nucleotide sequence ID" value="NZ_JAMLDY010000001.1"/>
</dbReference>
<dbReference type="AlphaFoldDB" id="A0A9X2HTW1"/>
<evidence type="ECO:0000313" key="7">
    <source>
        <dbReference type="EMBL" id="MCP3733398.1"/>
    </source>
</evidence>
<dbReference type="PROSITE" id="PS52015">
    <property type="entry name" value="TONB_CTD"/>
    <property type="match status" value="1"/>
</dbReference>
<evidence type="ECO:0000256" key="1">
    <source>
        <dbReference type="ARBA" id="ARBA00004167"/>
    </source>
</evidence>
<evidence type="ECO:0000256" key="4">
    <source>
        <dbReference type="ARBA" id="ARBA00023136"/>
    </source>
</evidence>
<keyword evidence="5" id="KW-0732">Signal</keyword>
<dbReference type="InterPro" id="IPR037682">
    <property type="entry name" value="TonB_C"/>
</dbReference>
<dbReference type="Proteomes" id="UP001139486">
    <property type="component" value="Unassembled WGS sequence"/>
</dbReference>
<dbReference type="SUPFAM" id="SSF74653">
    <property type="entry name" value="TolA/TonB C-terminal domain"/>
    <property type="match status" value="1"/>
</dbReference>
<evidence type="ECO:0000259" key="6">
    <source>
        <dbReference type="PROSITE" id="PS52015"/>
    </source>
</evidence>
<dbReference type="Gene3D" id="3.30.2420.10">
    <property type="entry name" value="TonB"/>
    <property type="match status" value="1"/>
</dbReference>
<keyword evidence="4" id="KW-0472">Membrane</keyword>
<name>A0A9X2HTW1_9SPHN</name>
<accession>A0A9X2HTW1</accession>
<comment type="subcellular location">
    <subcellularLocation>
        <location evidence="1">Membrane</location>
        <topology evidence="1">Single-pass membrane protein</topology>
    </subcellularLocation>
</comment>
<evidence type="ECO:0000256" key="5">
    <source>
        <dbReference type="SAM" id="SignalP"/>
    </source>
</evidence>
<feature type="signal peptide" evidence="5">
    <location>
        <begin position="1"/>
        <end position="16"/>
    </location>
</feature>
<sequence length="389" mass="41707">MSLILIASLLAGAAVAQTVPPPVELFRRTPGPHASAVPASPPQQQLGRWLMSPVLCAGAAGSDVTAQPLVRAPDPQRFLGWSGTTPRRTLTVDFRIDRDGRPLSIARRGTGEYVYVPDAEDVLPALAASRFAPGIARDRCTATFTADLTPIAAAPIDDVMAYSVFPSRAPVRAIWDRLRPPGSTCTDPAPDVLLRAFPAFKAMPDQPGYRTWSMTGYDLDAAGKPRNVRTVAGSGAASLDLGARDAVARSRFERGARVGCLYPYFKGPAILPAPVPPEEDAVRPARATCPQHHGWNRAPVLVYPTTYQRRSIEGWAMIAYDVAPWGQTGNVRVLQAEPSAEFGDAAMAMIRNATLPSSDTGYTGCVDRVRYVIRKPGTPSVTPEIDAPD</sequence>
<evidence type="ECO:0000256" key="3">
    <source>
        <dbReference type="ARBA" id="ARBA00022989"/>
    </source>
</evidence>
<gene>
    <name evidence="7" type="ORF">M9979_00675</name>
</gene>
<keyword evidence="3" id="KW-1133">Transmembrane helix</keyword>
<evidence type="ECO:0000256" key="2">
    <source>
        <dbReference type="ARBA" id="ARBA00022692"/>
    </source>
</evidence>
<feature type="domain" description="TonB C-terminal" evidence="6">
    <location>
        <begin position="288"/>
        <end position="382"/>
    </location>
</feature>